<gene>
    <name evidence="1" type="ORF">HAX54_012599</name>
</gene>
<accession>A0ABS8Y5E1</accession>
<organism evidence="1 2">
    <name type="scientific">Datura stramonium</name>
    <name type="common">Jimsonweed</name>
    <name type="synonym">Common thornapple</name>
    <dbReference type="NCBI Taxonomy" id="4076"/>
    <lineage>
        <taxon>Eukaryota</taxon>
        <taxon>Viridiplantae</taxon>
        <taxon>Streptophyta</taxon>
        <taxon>Embryophyta</taxon>
        <taxon>Tracheophyta</taxon>
        <taxon>Spermatophyta</taxon>
        <taxon>Magnoliopsida</taxon>
        <taxon>eudicotyledons</taxon>
        <taxon>Gunneridae</taxon>
        <taxon>Pentapetalae</taxon>
        <taxon>asterids</taxon>
        <taxon>lamiids</taxon>
        <taxon>Solanales</taxon>
        <taxon>Solanaceae</taxon>
        <taxon>Solanoideae</taxon>
        <taxon>Datureae</taxon>
        <taxon>Datura</taxon>
    </lineage>
</organism>
<keyword evidence="2" id="KW-1185">Reference proteome</keyword>
<comment type="caution">
    <text evidence="1">The sequence shown here is derived from an EMBL/GenBank/DDBJ whole genome shotgun (WGS) entry which is preliminary data.</text>
</comment>
<evidence type="ECO:0000313" key="1">
    <source>
        <dbReference type="EMBL" id="MCE5165848.1"/>
    </source>
</evidence>
<proteinExistence type="predicted"/>
<feature type="non-terminal residue" evidence="1">
    <location>
        <position position="1"/>
    </location>
</feature>
<dbReference type="EMBL" id="JACEIK010017383">
    <property type="protein sequence ID" value="MCE5165848.1"/>
    <property type="molecule type" value="Genomic_DNA"/>
</dbReference>
<name>A0ABS8Y5E1_DATST</name>
<sequence length="63" mass="7228">DSKVIFHYRQEQIPTIRGDPQVDSSCQNMQNESLNDLILTTEESVPNWNSSVEIPHLNISTEE</sequence>
<dbReference type="Proteomes" id="UP000823775">
    <property type="component" value="Unassembled WGS sequence"/>
</dbReference>
<evidence type="ECO:0000313" key="2">
    <source>
        <dbReference type="Proteomes" id="UP000823775"/>
    </source>
</evidence>
<protein>
    <submittedName>
        <fullName evidence="1">Uncharacterized protein</fullName>
    </submittedName>
</protein>
<reference evidence="1 2" key="1">
    <citation type="journal article" date="2021" name="BMC Genomics">
        <title>Datura genome reveals duplications of psychoactive alkaloid biosynthetic genes and high mutation rate following tissue culture.</title>
        <authorList>
            <person name="Rajewski A."/>
            <person name="Carter-House D."/>
            <person name="Stajich J."/>
            <person name="Litt A."/>
        </authorList>
    </citation>
    <scope>NUCLEOTIDE SEQUENCE [LARGE SCALE GENOMIC DNA]</scope>
    <source>
        <strain evidence="1">AR-01</strain>
    </source>
</reference>
<feature type="non-terminal residue" evidence="1">
    <location>
        <position position="63"/>
    </location>
</feature>